<dbReference type="AlphaFoldDB" id="A0A0E9RG04"/>
<protein>
    <submittedName>
        <fullName evidence="2">Uncharacterized protein</fullName>
    </submittedName>
</protein>
<dbReference type="EMBL" id="GBXM01081309">
    <property type="protein sequence ID" value="JAH27268.1"/>
    <property type="molecule type" value="Transcribed_RNA"/>
</dbReference>
<name>A0A0E9RG04_ANGAN</name>
<evidence type="ECO:0000256" key="1">
    <source>
        <dbReference type="SAM" id="SignalP"/>
    </source>
</evidence>
<accession>A0A0E9RG04</accession>
<proteinExistence type="predicted"/>
<sequence length="33" mass="4022">MNHFFLLSIFLLILNVKNEDKRIRFLLDSNTKK</sequence>
<keyword evidence="1" id="KW-0732">Signal</keyword>
<evidence type="ECO:0000313" key="2">
    <source>
        <dbReference type="EMBL" id="JAH27268.1"/>
    </source>
</evidence>
<reference evidence="2" key="2">
    <citation type="journal article" date="2015" name="Fish Shellfish Immunol.">
        <title>Early steps in the European eel (Anguilla anguilla)-Vibrio vulnificus interaction in the gills: Role of the RtxA13 toxin.</title>
        <authorList>
            <person name="Callol A."/>
            <person name="Pajuelo D."/>
            <person name="Ebbesson L."/>
            <person name="Teles M."/>
            <person name="MacKenzie S."/>
            <person name="Amaro C."/>
        </authorList>
    </citation>
    <scope>NUCLEOTIDE SEQUENCE</scope>
</reference>
<reference evidence="2" key="1">
    <citation type="submission" date="2014-11" db="EMBL/GenBank/DDBJ databases">
        <authorList>
            <person name="Amaro Gonzalez C."/>
        </authorList>
    </citation>
    <scope>NUCLEOTIDE SEQUENCE</scope>
</reference>
<organism evidence="2">
    <name type="scientific">Anguilla anguilla</name>
    <name type="common">European freshwater eel</name>
    <name type="synonym">Muraena anguilla</name>
    <dbReference type="NCBI Taxonomy" id="7936"/>
    <lineage>
        <taxon>Eukaryota</taxon>
        <taxon>Metazoa</taxon>
        <taxon>Chordata</taxon>
        <taxon>Craniata</taxon>
        <taxon>Vertebrata</taxon>
        <taxon>Euteleostomi</taxon>
        <taxon>Actinopterygii</taxon>
        <taxon>Neopterygii</taxon>
        <taxon>Teleostei</taxon>
        <taxon>Anguilliformes</taxon>
        <taxon>Anguillidae</taxon>
        <taxon>Anguilla</taxon>
    </lineage>
</organism>
<feature type="signal peptide" evidence="1">
    <location>
        <begin position="1"/>
        <end position="18"/>
    </location>
</feature>
<feature type="chain" id="PRO_5002432381" evidence="1">
    <location>
        <begin position="19"/>
        <end position="33"/>
    </location>
</feature>